<dbReference type="Proteomes" id="UP001304461">
    <property type="component" value="Unassembled WGS sequence"/>
</dbReference>
<dbReference type="InterPro" id="IPR005358">
    <property type="entry name" value="Puta_zinc/iron-chelating_dom"/>
</dbReference>
<comment type="caution">
    <text evidence="1">The sequence shown here is derived from an EMBL/GenBank/DDBJ whole genome shotgun (WGS) entry which is preliminary data.</text>
</comment>
<organism evidence="1 2">
    <name type="scientific">Cyanobium gracile UHCC 0139</name>
    <dbReference type="NCBI Taxonomy" id="3110308"/>
    <lineage>
        <taxon>Bacteria</taxon>
        <taxon>Bacillati</taxon>
        <taxon>Cyanobacteriota</taxon>
        <taxon>Cyanophyceae</taxon>
        <taxon>Synechococcales</taxon>
        <taxon>Prochlorococcaceae</taxon>
        <taxon>Cyanobium</taxon>
    </lineage>
</organism>
<accession>A0ABU5RSL0</accession>
<dbReference type="PANTHER" id="PTHR36791">
    <property type="entry name" value="OS03G0363400 PROTEIN"/>
    <property type="match status" value="1"/>
</dbReference>
<dbReference type="EMBL" id="JAYGHX010000002">
    <property type="protein sequence ID" value="MEA5390732.1"/>
    <property type="molecule type" value="Genomic_DNA"/>
</dbReference>
<dbReference type="Pfam" id="PF03692">
    <property type="entry name" value="CxxCxxCC"/>
    <property type="match status" value="1"/>
</dbReference>
<dbReference type="RefSeq" id="WP_323304801.1">
    <property type="nucleotide sequence ID" value="NZ_JAYGHX010000002.1"/>
</dbReference>
<proteinExistence type="predicted"/>
<name>A0ABU5RSL0_9CYAN</name>
<dbReference type="PANTHER" id="PTHR36791:SF2">
    <property type="entry name" value="OS03G0363400 PROTEIN"/>
    <property type="match status" value="1"/>
</dbReference>
<reference evidence="1 2" key="1">
    <citation type="submission" date="2023-12" db="EMBL/GenBank/DDBJ databases">
        <title>Baltic Sea Cyanobacteria.</title>
        <authorList>
            <person name="Delbaje E."/>
            <person name="Fewer D.P."/>
            <person name="Shishido T.K."/>
        </authorList>
    </citation>
    <scope>NUCLEOTIDE SEQUENCE [LARGE SCALE GENOMIC DNA]</scope>
    <source>
        <strain evidence="1 2">UHCC 0139</strain>
    </source>
</reference>
<protein>
    <submittedName>
        <fullName evidence="1">YkgJ family cysteine cluster protein</fullName>
    </submittedName>
</protein>
<keyword evidence="2" id="KW-1185">Reference proteome</keyword>
<gene>
    <name evidence="1" type="ORF">VB738_05585</name>
</gene>
<sequence length="127" mass="14442">MERPRGVPVPRNEHWQCISGCGSCCRLDPALRGDAIEALDPDQQELYFAMVGEDGWCRHFDTGSRRCRIYAERPDFCRVDQLVALFGQPGDDPDALAIASCRQQIRAELGGRHPVMRRFLRTIRQPS</sequence>
<evidence type="ECO:0000313" key="2">
    <source>
        <dbReference type="Proteomes" id="UP001304461"/>
    </source>
</evidence>
<evidence type="ECO:0000313" key="1">
    <source>
        <dbReference type="EMBL" id="MEA5390732.1"/>
    </source>
</evidence>